<keyword evidence="4" id="KW-0378">Hydrolase</keyword>
<dbReference type="AlphaFoldDB" id="A0A0C2W0C3"/>
<proteinExistence type="inferred from homology"/>
<evidence type="ECO:0000256" key="5">
    <source>
        <dbReference type="ARBA" id="ARBA00022842"/>
    </source>
</evidence>
<dbReference type="Proteomes" id="UP000054549">
    <property type="component" value="Unassembled WGS sequence"/>
</dbReference>
<keyword evidence="5 6" id="KW-0460">Magnesium</keyword>
<dbReference type="OrthoDB" id="411145at2759"/>
<name>A0A0C2W0C3_AMAMK</name>
<reference evidence="7 8" key="1">
    <citation type="submission" date="2014-04" db="EMBL/GenBank/DDBJ databases">
        <title>Evolutionary Origins and Diversification of the Mycorrhizal Mutualists.</title>
        <authorList>
            <consortium name="DOE Joint Genome Institute"/>
            <consortium name="Mycorrhizal Genomics Consortium"/>
            <person name="Kohler A."/>
            <person name="Kuo A."/>
            <person name="Nagy L.G."/>
            <person name="Floudas D."/>
            <person name="Copeland A."/>
            <person name="Barry K.W."/>
            <person name="Cichocki N."/>
            <person name="Veneault-Fourrey C."/>
            <person name="LaButti K."/>
            <person name="Lindquist E.A."/>
            <person name="Lipzen A."/>
            <person name="Lundell T."/>
            <person name="Morin E."/>
            <person name="Murat C."/>
            <person name="Riley R."/>
            <person name="Ohm R."/>
            <person name="Sun H."/>
            <person name="Tunlid A."/>
            <person name="Henrissat B."/>
            <person name="Grigoriev I.V."/>
            <person name="Hibbett D.S."/>
            <person name="Martin F."/>
        </authorList>
    </citation>
    <scope>NUCLEOTIDE SEQUENCE [LARGE SCALE GENOMIC DNA]</scope>
    <source>
        <strain evidence="7 8">Koide BX008</strain>
    </source>
</reference>
<dbReference type="PANTHER" id="PTHR43200:SF6">
    <property type="entry name" value="3'(2'),5'-BISPHOSPHATE NUCLEOTIDASE"/>
    <property type="match status" value="1"/>
</dbReference>
<evidence type="ECO:0000256" key="3">
    <source>
        <dbReference type="ARBA" id="ARBA00022723"/>
    </source>
</evidence>
<dbReference type="STRING" id="946122.A0A0C2W0C3"/>
<evidence type="ECO:0008006" key="9">
    <source>
        <dbReference type="Google" id="ProtNLM"/>
    </source>
</evidence>
<evidence type="ECO:0000256" key="2">
    <source>
        <dbReference type="ARBA" id="ARBA00009759"/>
    </source>
</evidence>
<dbReference type="GO" id="GO:0000103">
    <property type="term" value="P:sulfate assimilation"/>
    <property type="evidence" value="ECO:0007669"/>
    <property type="project" value="TreeGrafter"/>
</dbReference>
<evidence type="ECO:0000256" key="6">
    <source>
        <dbReference type="PIRSR" id="PIRSR600760-2"/>
    </source>
</evidence>
<comment type="similarity">
    <text evidence="2">Belongs to the inositol monophosphatase superfamily.</text>
</comment>
<accession>A0A0C2W0C3</accession>
<dbReference type="Gene3D" id="3.40.190.80">
    <property type="match status" value="1"/>
</dbReference>
<dbReference type="GO" id="GO:0046872">
    <property type="term" value="F:metal ion binding"/>
    <property type="evidence" value="ECO:0007669"/>
    <property type="project" value="UniProtKB-KW"/>
</dbReference>
<dbReference type="HOGENOM" id="CLU_167823_0_0_1"/>
<evidence type="ECO:0000313" key="8">
    <source>
        <dbReference type="Proteomes" id="UP000054549"/>
    </source>
</evidence>
<feature type="binding site" evidence="6">
    <location>
        <position position="33"/>
    </location>
    <ligand>
        <name>Mg(2+)</name>
        <dbReference type="ChEBI" id="CHEBI:18420"/>
        <label>1</label>
        <note>catalytic</note>
    </ligand>
</feature>
<gene>
    <name evidence="7" type="ORF">M378DRAFT_174182</name>
</gene>
<organism evidence="7 8">
    <name type="scientific">Amanita muscaria (strain Koide BX008)</name>
    <dbReference type="NCBI Taxonomy" id="946122"/>
    <lineage>
        <taxon>Eukaryota</taxon>
        <taxon>Fungi</taxon>
        <taxon>Dikarya</taxon>
        <taxon>Basidiomycota</taxon>
        <taxon>Agaricomycotina</taxon>
        <taxon>Agaricomycetes</taxon>
        <taxon>Agaricomycetidae</taxon>
        <taxon>Agaricales</taxon>
        <taxon>Pluteineae</taxon>
        <taxon>Amanitaceae</taxon>
        <taxon>Amanita</taxon>
    </lineage>
</organism>
<comment type="cofactor">
    <cofactor evidence="1 6">
        <name>Mg(2+)</name>
        <dbReference type="ChEBI" id="CHEBI:18420"/>
    </cofactor>
</comment>
<dbReference type="GO" id="GO:0008441">
    <property type="term" value="F:3'(2'),5'-bisphosphate nucleotidase activity"/>
    <property type="evidence" value="ECO:0007669"/>
    <property type="project" value="TreeGrafter"/>
</dbReference>
<evidence type="ECO:0000256" key="4">
    <source>
        <dbReference type="ARBA" id="ARBA00022801"/>
    </source>
</evidence>
<evidence type="ECO:0000256" key="1">
    <source>
        <dbReference type="ARBA" id="ARBA00001946"/>
    </source>
</evidence>
<protein>
    <recommendedName>
        <fullName evidence="9">3'(2'),5'-bisphosphate nucleotidase</fullName>
    </recommendedName>
</protein>
<keyword evidence="8" id="KW-1185">Reference proteome</keyword>
<dbReference type="EMBL" id="KN818713">
    <property type="protein sequence ID" value="KIL54527.1"/>
    <property type="molecule type" value="Genomic_DNA"/>
</dbReference>
<dbReference type="InterPro" id="IPR051090">
    <property type="entry name" value="Inositol_monoP_superfamily"/>
</dbReference>
<dbReference type="Pfam" id="PF00459">
    <property type="entry name" value="Inositol_P"/>
    <property type="match status" value="1"/>
</dbReference>
<sequence>MDSQAKYGCLARGDGAVYLRMPTGVGYQEKIWDHAPGSLIVEEAGGIVTDSRDKSLDFGLGRTLGENYGVIAAGKGAHERVLVAVQSVL</sequence>
<dbReference type="InterPro" id="IPR000760">
    <property type="entry name" value="Inositol_monophosphatase-like"/>
</dbReference>
<dbReference type="PANTHER" id="PTHR43200">
    <property type="entry name" value="PHOSPHATASE"/>
    <property type="match status" value="1"/>
</dbReference>
<evidence type="ECO:0000313" key="7">
    <source>
        <dbReference type="EMBL" id="KIL54527.1"/>
    </source>
</evidence>
<dbReference type="SUPFAM" id="SSF56655">
    <property type="entry name" value="Carbohydrate phosphatase"/>
    <property type="match status" value="1"/>
</dbReference>
<keyword evidence="3 6" id="KW-0479">Metal-binding</keyword>
<dbReference type="InParanoid" id="A0A0C2W0C3"/>